<keyword evidence="6" id="KW-0862">Zinc</keyword>
<keyword evidence="2" id="KW-0479">Metal-binding</keyword>
<proteinExistence type="predicted"/>
<dbReference type="Ensembl" id="ENSAMXT00005016603.1">
    <property type="protein sequence ID" value="ENSAMXP00005015015.1"/>
    <property type="gene ID" value="ENSAMXG00005007963.1"/>
</dbReference>
<evidence type="ECO:0000256" key="2">
    <source>
        <dbReference type="ARBA" id="ARBA00022723"/>
    </source>
</evidence>
<sequence length="219" mass="24588">MAGNSGLSCGHKIDPQILKQDCYRQMNEEASELTCPICKTELSYPEVRNYVKLTSEEKRFFERKLDDNSHAKTACPGCHFFIEKADKNNMCVKCTVCSERTGRNYEFCFQCLREWRGPRPRSDRCDNPGCPKLLEVLNCRIITLTNVQGAQCPELRACPSCGSVNGHNGKACKHINCTSCQRQFCFICVKPCPSGCSSGPYVICPTGVAPKEESIKYMK</sequence>
<feature type="domain" description="RING-type" evidence="7">
    <location>
        <begin position="1"/>
        <end position="218"/>
    </location>
</feature>
<dbReference type="Pfam" id="PF01485">
    <property type="entry name" value="IBR"/>
    <property type="match status" value="1"/>
</dbReference>
<keyword evidence="1" id="KW-0808">Transferase</keyword>
<organism evidence="8 9">
    <name type="scientific">Astyanax mexicanus</name>
    <name type="common">Blind cave fish</name>
    <name type="synonym">Astyanax fasciatus mexicanus</name>
    <dbReference type="NCBI Taxonomy" id="7994"/>
    <lineage>
        <taxon>Eukaryota</taxon>
        <taxon>Metazoa</taxon>
        <taxon>Chordata</taxon>
        <taxon>Craniata</taxon>
        <taxon>Vertebrata</taxon>
        <taxon>Euteleostomi</taxon>
        <taxon>Actinopterygii</taxon>
        <taxon>Neopterygii</taxon>
        <taxon>Teleostei</taxon>
        <taxon>Ostariophysi</taxon>
        <taxon>Characiformes</taxon>
        <taxon>Characoidei</taxon>
        <taxon>Acestrorhamphidae</taxon>
        <taxon>Acestrorhamphinae</taxon>
        <taxon>Astyanax</taxon>
    </lineage>
</organism>
<accession>A0A8B9HNG4</accession>
<name>A0A8B9HNG4_ASTMX</name>
<evidence type="ECO:0000256" key="1">
    <source>
        <dbReference type="ARBA" id="ARBA00022679"/>
    </source>
</evidence>
<dbReference type="SUPFAM" id="SSF57850">
    <property type="entry name" value="RING/U-box"/>
    <property type="match status" value="1"/>
</dbReference>
<evidence type="ECO:0000256" key="3">
    <source>
        <dbReference type="ARBA" id="ARBA00022737"/>
    </source>
</evidence>
<evidence type="ECO:0000313" key="8">
    <source>
        <dbReference type="Ensembl" id="ENSAMXP00005015015.1"/>
    </source>
</evidence>
<dbReference type="Proteomes" id="UP000694621">
    <property type="component" value="Unplaced"/>
</dbReference>
<dbReference type="AlphaFoldDB" id="A0A8B9HNG4"/>
<keyword evidence="4" id="KW-0863">Zinc-finger</keyword>
<keyword evidence="5" id="KW-0833">Ubl conjugation pathway</keyword>
<evidence type="ECO:0000313" key="9">
    <source>
        <dbReference type="Proteomes" id="UP000694621"/>
    </source>
</evidence>
<protein>
    <recommendedName>
        <fullName evidence="7">RING-type domain-containing protein</fullName>
    </recommendedName>
</protein>
<reference evidence="8" key="1">
    <citation type="submission" date="2025-08" db="UniProtKB">
        <authorList>
            <consortium name="Ensembl"/>
        </authorList>
    </citation>
    <scope>IDENTIFICATION</scope>
</reference>
<dbReference type="InterPro" id="IPR002867">
    <property type="entry name" value="IBR_dom"/>
</dbReference>
<keyword evidence="3" id="KW-0677">Repeat</keyword>
<dbReference type="GO" id="GO:0016740">
    <property type="term" value="F:transferase activity"/>
    <property type="evidence" value="ECO:0007669"/>
    <property type="project" value="UniProtKB-KW"/>
</dbReference>
<dbReference type="PROSITE" id="PS51873">
    <property type="entry name" value="TRIAD"/>
    <property type="match status" value="1"/>
</dbReference>
<evidence type="ECO:0000259" key="7">
    <source>
        <dbReference type="PROSITE" id="PS51873"/>
    </source>
</evidence>
<dbReference type="GO" id="GO:0008270">
    <property type="term" value="F:zinc ion binding"/>
    <property type="evidence" value="ECO:0007669"/>
    <property type="project" value="UniProtKB-KW"/>
</dbReference>
<evidence type="ECO:0000256" key="6">
    <source>
        <dbReference type="ARBA" id="ARBA00022833"/>
    </source>
</evidence>
<evidence type="ECO:0000256" key="4">
    <source>
        <dbReference type="ARBA" id="ARBA00022771"/>
    </source>
</evidence>
<evidence type="ECO:0000256" key="5">
    <source>
        <dbReference type="ARBA" id="ARBA00022786"/>
    </source>
</evidence>
<dbReference type="InterPro" id="IPR044066">
    <property type="entry name" value="TRIAD_supradom"/>
</dbReference>